<evidence type="ECO:0000256" key="1">
    <source>
        <dbReference type="ARBA" id="ARBA00023015"/>
    </source>
</evidence>
<dbReference type="Gene3D" id="3.30.450.40">
    <property type="match status" value="1"/>
</dbReference>
<keyword evidence="3" id="KW-0804">Transcription</keyword>
<keyword evidence="7" id="KW-1185">Reference proteome</keyword>
<dbReference type="OrthoDB" id="3634504at2"/>
<gene>
    <name evidence="6" type="ORF">FNH06_31150</name>
</gene>
<dbReference type="InterPro" id="IPR036388">
    <property type="entry name" value="WH-like_DNA-bd_sf"/>
</dbReference>
<evidence type="ECO:0000313" key="6">
    <source>
        <dbReference type="EMBL" id="TVT17542.1"/>
    </source>
</evidence>
<dbReference type="AlphaFoldDB" id="A0A557ZZW3"/>
<dbReference type="SUPFAM" id="SSF55781">
    <property type="entry name" value="GAF domain-like"/>
    <property type="match status" value="1"/>
</dbReference>
<dbReference type="PANTHER" id="PTHR44688">
    <property type="entry name" value="DNA-BINDING TRANSCRIPTIONAL ACTIVATOR DEVR_DOSR"/>
    <property type="match status" value="1"/>
</dbReference>
<comment type="caution">
    <text evidence="6">The sequence shown here is derived from an EMBL/GenBank/DDBJ whole genome shotgun (WGS) entry which is preliminary data.</text>
</comment>
<feature type="domain" description="HTH luxR-type" evidence="5">
    <location>
        <begin position="605"/>
        <end position="670"/>
    </location>
</feature>
<evidence type="ECO:0000256" key="2">
    <source>
        <dbReference type="ARBA" id="ARBA00023125"/>
    </source>
</evidence>
<protein>
    <submittedName>
        <fullName evidence="6">Helix-turn-helix transcriptional regulator</fullName>
    </submittedName>
</protein>
<dbReference type="InterPro" id="IPR016032">
    <property type="entry name" value="Sig_transdc_resp-reg_C-effctor"/>
</dbReference>
<evidence type="ECO:0000256" key="4">
    <source>
        <dbReference type="SAM" id="MobiDB-lite"/>
    </source>
</evidence>
<keyword evidence="1" id="KW-0805">Transcription regulation</keyword>
<dbReference type="Pfam" id="PF00196">
    <property type="entry name" value="GerE"/>
    <property type="match status" value="1"/>
</dbReference>
<dbReference type="GO" id="GO:0003677">
    <property type="term" value="F:DNA binding"/>
    <property type="evidence" value="ECO:0007669"/>
    <property type="project" value="UniProtKB-KW"/>
</dbReference>
<evidence type="ECO:0000313" key="7">
    <source>
        <dbReference type="Proteomes" id="UP000318578"/>
    </source>
</evidence>
<keyword evidence="2" id="KW-0238">DNA-binding</keyword>
<evidence type="ECO:0000259" key="5">
    <source>
        <dbReference type="PROSITE" id="PS50043"/>
    </source>
</evidence>
<reference evidence="6 7" key="1">
    <citation type="submission" date="2019-07" db="EMBL/GenBank/DDBJ databases">
        <title>New species of Amycolatopsis and Streptomyces.</title>
        <authorList>
            <person name="Duangmal K."/>
            <person name="Teo W.F.A."/>
            <person name="Lipun K."/>
        </authorList>
    </citation>
    <scope>NUCLEOTIDE SEQUENCE [LARGE SCALE GENOMIC DNA]</scope>
    <source>
        <strain evidence="6 7">JCM 30562</strain>
    </source>
</reference>
<dbReference type="InterPro" id="IPR000792">
    <property type="entry name" value="Tscrpt_reg_LuxR_C"/>
</dbReference>
<dbReference type="PANTHER" id="PTHR44688:SF16">
    <property type="entry name" value="DNA-BINDING TRANSCRIPTIONAL ACTIVATOR DEVR_DOSR"/>
    <property type="match status" value="1"/>
</dbReference>
<feature type="region of interest" description="Disordered" evidence="4">
    <location>
        <begin position="161"/>
        <end position="182"/>
    </location>
</feature>
<dbReference type="Proteomes" id="UP000318578">
    <property type="component" value="Unassembled WGS sequence"/>
</dbReference>
<dbReference type="Gene3D" id="1.10.10.10">
    <property type="entry name" value="Winged helix-like DNA-binding domain superfamily/Winged helix DNA-binding domain"/>
    <property type="match status" value="1"/>
</dbReference>
<feature type="compositionally biased region" description="Basic residues" evidence="4">
    <location>
        <begin position="161"/>
        <end position="173"/>
    </location>
</feature>
<dbReference type="EMBL" id="VJZA01000077">
    <property type="protein sequence ID" value="TVT17542.1"/>
    <property type="molecule type" value="Genomic_DNA"/>
</dbReference>
<accession>A0A557ZZW3</accession>
<dbReference type="InterPro" id="IPR029016">
    <property type="entry name" value="GAF-like_dom_sf"/>
</dbReference>
<dbReference type="CDD" id="cd06170">
    <property type="entry name" value="LuxR_C_like"/>
    <property type="match status" value="1"/>
</dbReference>
<dbReference type="GO" id="GO:0006355">
    <property type="term" value="P:regulation of DNA-templated transcription"/>
    <property type="evidence" value="ECO:0007669"/>
    <property type="project" value="InterPro"/>
</dbReference>
<dbReference type="SMART" id="SM00421">
    <property type="entry name" value="HTH_LUXR"/>
    <property type="match status" value="1"/>
</dbReference>
<dbReference type="SUPFAM" id="SSF46894">
    <property type="entry name" value="C-terminal effector domain of the bipartite response regulators"/>
    <property type="match status" value="1"/>
</dbReference>
<name>A0A557ZZW3_9PSEU</name>
<evidence type="ECO:0000256" key="3">
    <source>
        <dbReference type="ARBA" id="ARBA00023163"/>
    </source>
</evidence>
<dbReference type="PROSITE" id="PS00622">
    <property type="entry name" value="HTH_LUXR_1"/>
    <property type="match status" value="1"/>
</dbReference>
<sequence>MFGADLDRAAVRHDLHRHLAPVVVGLEVVDHDVAADRHQPSAELALQGLDRINRPDQPHEDLAGEVLGQVLVGHAGMDIPANIAYIAAVKDTERSPVATLRGAQQRPRAVVRVRRTGSRPVCPHESGAWTDQSYGRTFFKGMTRHVVHSFVTTSHPIGLRGHHVRPRVRPHNGTKREHGMTCWRSHPPCEPRSCHRRGTLAAIQPRGRRLPPNGGKIVQGPLETVHNPVARHVAPGRKFLPSPLTGLHSHRLLSIAQCLPGETARESNRRDGHMGLSVESSDDLKHRQPRLRLWDAFEPRERTDVLETLESARRLLAPEAMPAIEDINDFAAATLALNTAWDAISRAVNGEGDAIEAVTSAGDLTHLLFQIHGAESIVHRIESKKRVEGVVAVREVLSLLRDSDSVEELTGKCPMVVSKLGFDRAMFSMIDQSVWTPQRAYVDGDSEWAEEIVRSGQEHPQQLVSSLPEFELLGRRNGILVADAQHNTKVYKQIVAPSLSRSYVAAALKSEGKVTGFLHCDQFFHHRDASEFDRDLLNLFAEGFSYVLERAVLLDRAAAVRSEVEESAKRIWAAAEGLGGRNFTRVSDSAVPGRAPGKPPVQQHPSFDAYGLTRRETEVLRLMVEGKGNGHIADQLAISAGTVKSHVKHILRKIGATNRAEAIACWFNTRGHDGGTLS</sequence>
<dbReference type="PRINTS" id="PR00038">
    <property type="entry name" value="HTHLUXR"/>
</dbReference>
<dbReference type="PROSITE" id="PS50043">
    <property type="entry name" value="HTH_LUXR_2"/>
    <property type="match status" value="1"/>
</dbReference>
<organism evidence="6 7">
    <name type="scientific">Amycolatopsis acidiphila</name>
    <dbReference type="NCBI Taxonomy" id="715473"/>
    <lineage>
        <taxon>Bacteria</taxon>
        <taxon>Bacillati</taxon>
        <taxon>Actinomycetota</taxon>
        <taxon>Actinomycetes</taxon>
        <taxon>Pseudonocardiales</taxon>
        <taxon>Pseudonocardiaceae</taxon>
        <taxon>Amycolatopsis</taxon>
    </lineage>
</organism>
<proteinExistence type="predicted"/>